<evidence type="ECO:0000313" key="2">
    <source>
        <dbReference type="EMBL" id="KYL00771.1"/>
    </source>
</evidence>
<dbReference type="SUPFAM" id="SSF52540">
    <property type="entry name" value="P-loop containing nucleoside triphosphate hydrolases"/>
    <property type="match status" value="1"/>
</dbReference>
<evidence type="ECO:0000259" key="1">
    <source>
        <dbReference type="Pfam" id="PF05272"/>
    </source>
</evidence>
<dbReference type="PANTHER" id="PTHR34985:SF1">
    <property type="entry name" value="SLR0554 PROTEIN"/>
    <property type="match status" value="1"/>
</dbReference>
<dbReference type="Gene3D" id="3.40.50.300">
    <property type="entry name" value="P-loop containing nucleotide triphosphate hydrolases"/>
    <property type="match status" value="1"/>
</dbReference>
<gene>
    <name evidence="2" type="ORF">A2J07_08005</name>
</gene>
<dbReference type="RefSeq" id="WP_005959425.1">
    <property type="nucleotide sequence ID" value="NZ_CAXOUM010000027.1"/>
</dbReference>
<evidence type="ECO:0000313" key="3">
    <source>
        <dbReference type="Proteomes" id="UP000075816"/>
    </source>
</evidence>
<protein>
    <submittedName>
        <fullName evidence="2">Virulence-associated protein E</fullName>
    </submittedName>
</protein>
<feature type="domain" description="Virulence-associated protein E-like" evidence="1">
    <location>
        <begin position="129"/>
        <end position="307"/>
    </location>
</feature>
<reference evidence="2 3" key="1">
    <citation type="submission" date="2016-03" db="EMBL/GenBank/DDBJ databases">
        <title>Comparative genomics of human isolates of Fusobacterium necrophorum.</title>
        <authorList>
            <person name="Jensen A."/>
            <person name="Bank S."/>
            <person name="Andersen P.S."/>
            <person name="Kristensen L.H."/>
            <person name="Prag J."/>
        </authorList>
    </citation>
    <scope>NUCLEOTIDE SEQUENCE [LARGE SCALE GENOMIC DNA]</scope>
    <source>
        <strain evidence="2 3">LS_1264</strain>
    </source>
</reference>
<dbReference type="InterPro" id="IPR007936">
    <property type="entry name" value="VapE-like_dom"/>
</dbReference>
<organism evidence="2 3">
    <name type="scientific">Fusobacterium necrophorum subsp. funduliforme</name>
    <dbReference type="NCBI Taxonomy" id="143387"/>
    <lineage>
        <taxon>Bacteria</taxon>
        <taxon>Fusobacteriati</taxon>
        <taxon>Fusobacteriota</taxon>
        <taxon>Fusobacteriia</taxon>
        <taxon>Fusobacteriales</taxon>
        <taxon>Fusobacteriaceae</taxon>
        <taxon>Fusobacterium</taxon>
    </lineage>
</organism>
<dbReference type="InterPro" id="IPR027417">
    <property type="entry name" value="P-loop_NTPase"/>
</dbReference>
<proteinExistence type="predicted"/>
<dbReference type="KEGG" id="fnf:BSQ88_06430"/>
<dbReference type="AlphaFoldDB" id="A0A162II04"/>
<dbReference type="PANTHER" id="PTHR34985">
    <property type="entry name" value="SLR0554 PROTEIN"/>
    <property type="match status" value="1"/>
</dbReference>
<dbReference type="EMBL" id="LVEA01000096">
    <property type="protein sequence ID" value="KYL00771.1"/>
    <property type="molecule type" value="Genomic_DNA"/>
</dbReference>
<comment type="caution">
    <text evidence="2">The sequence shown here is derived from an EMBL/GenBank/DDBJ whole genome shotgun (WGS) entry which is preliminary data.</text>
</comment>
<dbReference type="Pfam" id="PF05272">
    <property type="entry name" value="VapE-like_dom"/>
    <property type="match status" value="1"/>
</dbReference>
<dbReference type="Proteomes" id="UP000075816">
    <property type="component" value="Unassembled WGS sequence"/>
</dbReference>
<accession>A0A162II04</accession>
<dbReference type="eggNOG" id="COG5545">
    <property type="taxonomic scope" value="Bacteria"/>
</dbReference>
<name>A0A162II04_9FUSO</name>
<sequence length="463" mass="53723">MNNWLTFDDVELSDYLNRELEITEKGQVKSTTTNLITVLVNPCFCKEREILSGHIFFDTCSMTIQFYGWLRGEKSSDLEIRKWNDHMTNILGVEIEREFGIKYSKSRMEDAITFVAHKRTINLPAMYMKSLTYDGKEHISKLLSKYLGAEKNELNSWIMKHTLVDMVKRVFHPGCKFDELMVLTGSQGVGKTSFIEKLALFPEWYCSLNNIRGKDAVSNLVGKVVVELEEFVALRNAKSADEVKLFISARTSTVRLPYERFSRDVKRTCILIAKTNDATFLGDFSGERRYLPVKVDMEKIQMPLMYDPEKFPVLETITKKEHGEMVRNDFEGTIAEAVYLYENKLHDFYLPKELRNDLNLVIQTHKSENRHVQNFLDFMEWKTTKSDTPDLLCSAEFTSKYPETNEKVFSELMANEMAGGWILEANVKSKKVRIDGVVRVSKKFYKRTITTDFVEVEDSEIPF</sequence>